<accession>A0A833VNK3</accession>
<reference evidence="2" key="1">
    <citation type="submission" date="2020-01" db="EMBL/GenBank/DDBJ databases">
        <title>Genome sequence of Kobresia littledalei, the first chromosome-level genome in the family Cyperaceae.</title>
        <authorList>
            <person name="Qu G."/>
        </authorList>
    </citation>
    <scope>NUCLEOTIDE SEQUENCE</scope>
    <source>
        <strain evidence="2">C.B.Clarke</strain>
        <tissue evidence="2">Leaf</tissue>
    </source>
</reference>
<proteinExistence type="predicted"/>
<dbReference type="PANTHER" id="PTHR31984:SF11">
    <property type="entry name" value="TRANSPORTER, PUTATIVE (DUF179)-RELATED"/>
    <property type="match status" value="1"/>
</dbReference>
<dbReference type="SUPFAM" id="SSF143456">
    <property type="entry name" value="VC0467-like"/>
    <property type="match status" value="1"/>
</dbReference>
<dbReference type="EMBL" id="SWLB01000014">
    <property type="protein sequence ID" value="KAF3329368.1"/>
    <property type="molecule type" value="Genomic_DNA"/>
</dbReference>
<dbReference type="Pfam" id="PF02622">
    <property type="entry name" value="DUF179"/>
    <property type="match status" value="1"/>
</dbReference>
<dbReference type="Proteomes" id="UP000623129">
    <property type="component" value="Unassembled WGS sequence"/>
</dbReference>
<name>A0A833VNK3_9POAL</name>
<dbReference type="PANTHER" id="PTHR31984">
    <property type="entry name" value="TRANSPORTER, PUTATIVE (DUF179)-RELATED"/>
    <property type="match status" value="1"/>
</dbReference>
<dbReference type="OrthoDB" id="272750at2759"/>
<dbReference type="Gene3D" id="3.40.1740.10">
    <property type="entry name" value="VC0467-like"/>
    <property type="match status" value="1"/>
</dbReference>
<feature type="compositionally biased region" description="Basic and acidic residues" evidence="1">
    <location>
        <begin position="84"/>
        <end position="95"/>
    </location>
</feature>
<dbReference type="InterPro" id="IPR003774">
    <property type="entry name" value="AlgH-like"/>
</dbReference>
<dbReference type="AlphaFoldDB" id="A0A833VNK3"/>
<evidence type="ECO:0000313" key="2">
    <source>
        <dbReference type="EMBL" id="KAF3329368.1"/>
    </source>
</evidence>
<feature type="region of interest" description="Disordered" evidence="1">
    <location>
        <begin position="61"/>
        <end position="102"/>
    </location>
</feature>
<comment type="caution">
    <text evidence="2">The sequence shown here is derived from an EMBL/GenBank/DDBJ whole genome shotgun (WGS) entry which is preliminary data.</text>
</comment>
<organism evidence="2 3">
    <name type="scientific">Carex littledalei</name>
    <dbReference type="NCBI Taxonomy" id="544730"/>
    <lineage>
        <taxon>Eukaryota</taxon>
        <taxon>Viridiplantae</taxon>
        <taxon>Streptophyta</taxon>
        <taxon>Embryophyta</taxon>
        <taxon>Tracheophyta</taxon>
        <taxon>Spermatophyta</taxon>
        <taxon>Magnoliopsida</taxon>
        <taxon>Liliopsida</taxon>
        <taxon>Poales</taxon>
        <taxon>Cyperaceae</taxon>
        <taxon>Cyperoideae</taxon>
        <taxon>Cariceae</taxon>
        <taxon>Carex</taxon>
        <taxon>Carex subgen. Euthyceras</taxon>
    </lineage>
</organism>
<evidence type="ECO:0000256" key="1">
    <source>
        <dbReference type="SAM" id="MobiDB-lite"/>
    </source>
</evidence>
<keyword evidence="3" id="KW-1185">Reference proteome</keyword>
<protein>
    <submittedName>
        <fullName evidence="2">Uncharacterized protein</fullName>
    </submittedName>
</protein>
<sequence>MAVTMEVLALNLKTGCLSPVAGRNPRPTATWQWSTRIGGRLTGKSRKSRSLSLAVVCASGKKKSNDPSFSGNGDPSVPGGDDQEVPKKPHEKSEPYEPESYHVASDWRDFRANLVAREQDILFKSEQQPESGPSPALPKGGQISPVWAHPIPMPEKGCLLIATEKIDGHDSFQRTVILLLGLGSQDPLGHGPIGLILNRPLNQKVKEIDTMYPSLEFNIGDHQLHFGGPLHPDATMFLVKTGGGVIGIAAQSGLQEVVSGVHFGGEKRMVEAAALVQGGVLSPDDFKFFAGYSCWTYDQLLNEIKRGYWVVAACSAHVIGRAITGTSDQMWQEVLEMMGGQYADLSRKARLDEPKQD</sequence>
<gene>
    <name evidence="2" type="ORF">FCM35_KLT04699</name>
</gene>
<evidence type="ECO:0000313" key="3">
    <source>
        <dbReference type="Proteomes" id="UP000623129"/>
    </source>
</evidence>